<dbReference type="Proteomes" id="UP000070422">
    <property type="component" value="Unassembled WGS sequence"/>
</dbReference>
<sequence length="57" mass="7315">MFYKKFITNFFIALFLFSLLKKLFFIKYTKYFQEEQFFVKTFLIMFNEFFQFLSPFR</sequence>
<accession>A0A133Y4Z2</accession>
<evidence type="ECO:0000313" key="2">
    <source>
        <dbReference type="EMBL" id="KXB38290.1"/>
    </source>
</evidence>
<proteinExistence type="predicted"/>
<evidence type="ECO:0000313" key="3">
    <source>
        <dbReference type="Proteomes" id="UP000070422"/>
    </source>
</evidence>
<organism evidence="2 3">
    <name type="scientific">Aerococcus christensenii</name>
    <dbReference type="NCBI Taxonomy" id="87541"/>
    <lineage>
        <taxon>Bacteria</taxon>
        <taxon>Bacillati</taxon>
        <taxon>Bacillota</taxon>
        <taxon>Bacilli</taxon>
        <taxon>Lactobacillales</taxon>
        <taxon>Aerococcaceae</taxon>
        <taxon>Aerococcus</taxon>
    </lineage>
</organism>
<protein>
    <submittedName>
        <fullName evidence="2">Uncharacterized protein</fullName>
    </submittedName>
</protein>
<keyword evidence="1" id="KW-0812">Transmembrane</keyword>
<dbReference type="AlphaFoldDB" id="A0A133Y4Z2"/>
<keyword evidence="1" id="KW-1133">Transmembrane helix</keyword>
<comment type="caution">
    <text evidence="2">The sequence shown here is derived from an EMBL/GenBank/DDBJ whole genome shotgun (WGS) entry which is preliminary data.</text>
</comment>
<dbReference type="EMBL" id="LSCQ01000007">
    <property type="protein sequence ID" value="KXB38290.1"/>
    <property type="molecule type" value="Genomic_DNA"/>
</dbReference>
<evidence type="ECO:0000256" key="1">
    <source>
        <dbReference type="SAM" id="Phobius"/>
    </source>
</evidence>
<keyword evidence="1" id="KW-0472">Membrane</keyword>
<dbReference type="PATRIC" id="fig|87541.4.peg.42"/>
<name>A0A133Y4Z2_9LACT</name>
<feature type="transmembrane region" description="Helical" evidence="1">
    <location>
        <begin position="6"/>
        <end position="25"/>
    </location>
</feature>
<gene>
    <name evidence="2" type="ORF">HMPREF3187_00042</name>
</gene>
<reference evidence="2 3" key="1">
    <citation type="submission" date="2016-01" db="EMBL/GenBank/DDBJ databases">
        <authorList>
            <person name="Oliw E.H."/>
        </authorList>
    </citation>
    <scope>NUCLEOTIDE SEQUENCE [LARGE SCALE GENOMIC DNA]</scope>
    <source>
        <strain evidence="2 3">KA00635</strain>
    </source>
</reference>